<evidence type="ECO:0000313" key="5">
    <source>
        <dbReference type="Proteomes" id="UP001629113"/>
    </source>
</evidence>
<keyword evidence="5" id="KW-1185">Reference proteome</keyword>
<protein>
    <recommendedName>
        <fullName evidence="3">DUF7371 domain-containing protein</fullName>
    </recommendedName>
</protein>
<feature type="signal peptide" evidence="2">
    <location>
        <begin position="1"/>
        <end position="18"/>
    </location>
</feature>
<feature type="domain" description="DUF7371" evidence="3">
    <location>
        <begin position="502"/>
        <end position="696"/>
    </location>
</feature>
<reference evidence="4 5" key="1">
    <citation type="submission" date="2024-06" db="EMBL/GenBank/DDBJ databases">
        <title>Complete genome of Phlyctema vagabunda strain 19-DSS-EL-015.</title>
        <authorList>
            <person name="Fiorenzani C."/>
        </authorList>
    </citation>
    <scope>NUCLEOTIDE SEQUENCE [LARGE SCALE GENOMIC DNA]</scope>
    <source>
        <strain evidence="4 5">19-DSS-EL-015</strain>
    </source>
</reference>
<evidence type="ECO:0000256" key="1">
    <source>
        <dbReference type="SAM" id="MobiDB-lite"/>
    </source>
</evidence>
<proteinExistence type="predicted"/>
<sequence length="702" mass="71477">MRIKLVFTLGAATALVAAAPASSGLGDACGPVTTVFVPTVTTVYATDLEVTRTLTSRSTKVAITHTITAVVTVTSSLATQSTSSLESISGFASDISATTSSLEPVSTNSEDAFTSSPVTVTGASATTSSFEPVSTNSEDAFTSSPVTATGTSAAPGSSDNGDGIFSFFVSGTSTIWVNGQTPDAAKSVVYLTASVTITPTITHTTTVRPTSRSTIWTTETVQQSSPSMAVSFTGGASVGWNQSNTLSIPGSNGPTSGSTSLGFSTFANSTIMASATVPVNVSLVVPTTASTLLPVTFQNQTIGISTALVSASVVNSTTVVSTAIPVNTSLATLTATSAALPVSVENSTSVLSTSTVSSVRSITFVTSGSAVFPAFPVNTSSADPAVSKVSSVLVTAPVFSTGISTTLSTGALVNSTTTATISALPVTSSSIDPAITSSVASASFNTTTSVFSTQLNNSTVTGTSAAITASTSVSSVSTAVTSLTSIDVSSSAASASPTACGEIGDFVLNFDDIPPLVVSNNTDPHDVQPAPVFNPYHQFDFSEGFTVVPPPTALFVPESGKLLLEFIPSLNGTGFRGLGSSGGISDGDHGLTGCFDFNFYGASLGCDSRGSDCDFTFSGYRLANENLVEVASHHDVIPACKTASQCELSPIQVDNTFQNLDSIRINVTVAGVPKVWWMDDLKLGWFNNTCEMGLCRQNTRLH</sequence>
<feature type="chain" id="PRO_5047129491" description="DUF7371 domain-containing protein" evidence="2">
    <location>
        <begin position="19"/>
        <end position="702"/>
    </location>
</feature>
<accession>A0ABR4P8T5</accession>
<evidence type="ECO:0000259" key="3">
    <source>
        <dbReference type="Pfam" id="PF24086"/>
    </source>
</evidence>
<evidence type="ECO:0000313" key="4">
    <source>
        <dbReference type="EMBL" id="KAL3419728.1"/>
    </source>
</evidence>
<gene>
    <name evidence="4" type="ORF">PVAG01_08226</name>
</gene>
<comment type="caution">
    <text evidence="4">The sequence shown here is derived from an EMBL/GenBank/DDBJ whole genome shotgun (WGS) entry which is preliminary data.</text>
</comment>
<dbReference type="EMBL" id="JBFCZG010000007">
    <property type="protein sequence ID" value="KAL3419728.1"/>
    <property type="molecule type" value="Genomic_DNA"/>
</dbReference>
<keyword evidence="2" id="KW-0732">Signal</keyword>
<dbReference type="InterPro" id="IPR055795">
    <property type="entry name" value="DUF7371"/>
</dbReference>
<name>A0ABR4P8T5_9HELO</name>
<dbReference type="Proteomes" id="UP001629113">
    <property type="component" value="Unassembled WGS sequence"/>
</dbReference>
<evidence type="ECO:0000256" key="2">
    <source>
        <dbReference type="SAM" id="SignalP"/>
    </source>
</evidence>
<feature type="compositionally biased region" description="Low complexity" evidence="1">
    <location>
        <begin position="114"/>
        <end position="129"/>
    </location>
</feature>
<dbReference type="Pfam" id="PF24086">
    <property type="entry name" value="DUF7371"/>
    <property type="match status" value="1"/>
</dbReference>
<feature type="region of interest" description="Disordered" evidence="1">
    <location>
        <begin position="102"/>
        <end position="157"/>
    </location>
</feature>
<feature type="compositionally biased region" description="Polar residues" evidence="1">
    <location>
        <begin position="102"/>
        <end position="113"/>
    </location>
</feature>
<feature type="compositionally biased region" description="Polar residues" evidence="1">
    <location>
        <begin position="130"/>
        <end position="157"/>
    </location>
</feature>
<organism evidence="4 5">
    <name type="scientific">Phlyctema vagabunda</name>
    <dbReference type="NCBI Taxonomy" id="108571"/>
    <lineage>
        <taxon>Eukaryota</taxon>
        <taxon>Fungi</taxon>
        <taxon>Dikarya</taxon>
        <taxon>Ascomycota</taxon>
        <taxon>Pezizomycotina</taxon>
        <taxon>Leotiomycetes</taxon>
        <taxon>Helotiales</taxon>
        <taxon>Dermateaceae</taxon>
        <taxon>Phlyctema</taxon>
    </lineage>
</organism>